<dbReference type="Proteomes" id="UP000028999">
    <property type="component" value="Unassembled WGS sequence"/>
</dbReference>
<dbReference type="EMBL" id="LK032167">
    <property type="protein sequence ID" value="CDY25044.1"/>
    <property type="molecule type" value="Genomic_DNA"/>
</dbReference>
<reference evidence="1 2" key="1">
    <citation type="journal article" date="2014" name="Science">
        <title>Plant genetics. Early allopolyploid evolution in the post-Neolithic Brassica napus oilseed genome.</title>
        <authorList>
            <person name="Chalhoub B."/>
            <person name="Denoeud F."/>
            <person name="Liu S."/>
            <person name="Parkin I.A."/>
            <person name="Tang H."/>
            <person name="Wang X."/>
            <person name="Chiquet J."/>
            <person name="Belcram H."/>
            <person name="Tong C."/>
            <person name="Samans B."/>
            <person name="Correa M."/>
            <person name="Da Silva C."/>
            <person name="Just J."/>
            <person name="Falentin C."/>
            <person name="Koh C.S."/>
            <person name="Le Clainche I."/>
            <person name="Bernard M."/>
            <person name="Bento P."/>
            <person name="Noel B."/>
            <person name="Labadie K."/>
            <person name="Alberti A."/>
            <person name="Charles M."/>
            <person name="Arnaud D."/>
            <person name="Guo H."/>
            <person name="Daviaud C."/>
            <person name="Alamery S."/>
            <person name="Jabbari K."/>
            <person name="Zhao M."/>
            <person name="Edger P.P."/>
            <person name="Chelaifa H."/>
            <person name="Tack D."/>
            <person name="Lassalle G."/>
            <person name="Mestiri I."/>
            <person name="Schnel N."/>
            <person name="Le Paslier M.C."/>
            <person name="Fan G."/>
            <person name="Renault V."/>
            <person name="Bayer P.E."/>
            <person name="Golicz A.A."/>
            <person name="Manoli S."/>
            <person name="Lee T.H."/>
            <person name="Thi V.H."/>
            <person name="Chalabi S."/>
            <person name="Hu Q."/>
            <person name="Fan C."/>
            <person name="Tollenaere R."/>
            <person name="Lu Y."/>
            <person name="Battail C."/>
            <person name="Shen J."/>
            <person name="Sidebottom C.H."/>
            <person name="Wang X."/>
            <person name="Canaguier A."/>
            <person name="Chauveau A."/>
            <person name="Berard A."/>
            <person name="Deniot G."/>
            <person name="Guan M."/>
            <person name="Liu Z."/>
            <person name="Sun F."/>
            <person name="Lim Y.P."/>
            <person name="Lyons E."/>
            <person name="Town C.D."/>
            <person name="Bancroft I."/>
            <person name="Wang X."/>
            <person name="Meng J."/>
            <person name="Ma J."/>
            <person name="Pires J.C."/>
            <person name="King G.J."/>
            <person name="Brunel D."/>
            <person name="Delourme R."/>
            <person name="Renard M."/>
            <person name="Aury J.M."/>
            <person name="Adams K.L."/>
            <person name="Batley J."/>
            <person name="Snowdon R.J."/>
            <person name="Tost J."/>
            <person name="Edwards D."/>
            <person name="Zhou Y."/>
            <person name="Hua W."/>
            <person name="Sharpe A.G."/>
            <person name="Paterson A.H."/>
            <person name="Guan C."/>
            <person name="Wincker P."/>
        </authorList>
    </citation>
    <scope>NUCLEOTIDE SEQUENCE [LARGE SCALE GENOMIC DNA]</scope>
    <source>
        <strain evidence="2">cv. Darmor-bzh</strain>
    </source>
</reference>
<sequence length="62" mass="7071">MERTKLEDALNLCEAKRVNLGKAFDKLRSQASELLVLTDQWSNLEDDLKSVQEAVQLIQLVI</sequence>
<keyword evidence="2" id="KW-1185">Reference proteome</keyword>
<dbReference type="PaxDb" id="3708-A0A078GIG9"/>
<evidence type="ECO:0000313" key="2">
    <source>
        <dbReference type="Proteomes" id="UP000028999"/>
    </source>
</evidence>
<protein>
    <submittedName>
        <fullName evidence="1">BnaC02g39640D protein</fullName>
    </submittedName>
</protein>
<evidence type="ECO:0000313" key="1">
    <source>
        <dbReference type="EMBL" id="CDY25044.1"/>
    </source>
</evidence>
<accession>A0A078GIG9</accession>
<dbReference type="Gramene" id="CDY25044">
    <property type="protein sequence ID" value="CDY25044"/>
    <property type="gene ID" value="GSBRNA2T00028879001"/>
</dbReference>
<gene>
    <name evidence="1" type="primary">BnaC02g39640D</name>
    <name evidence="1" type="ORF">GSBRNA2T00028879001</name>
</gene>
<dbReference type="AlphaFoldDB" id="A0A078GIG9"/>
<name>A0A078GIG9_BRANA</name>
<proteinExistence type="predicted"/>
<organism evidence="1 2">
    <name type="scientific">Brassica napus</name>
    <name type="common">Rape</name>
    <dbReference type="NCBI Taxonomy" id="3708"/>
    <lineage>
        <taxon>Eukaryota</taxon>
        <taxon>Viridiplantae</taxon>
        <taxon>Streptophyta</taxon>
        <taxon>Embryophyta</taxon>
        <taxon>Tracheophyta</taxon>
        <taxon>Spermatophyta</taxon>
        <taxon>Magnoliopsida</taxon>
        <taxon>eudicotyledons</taxon>
        <taxon>Gunneridae</taxon>
        <taxon>Pentapetalae</taxon>
        <taxon>rosids</taxon>
        <taxon>malvids</taxon>
        <taxon>Brassicales</taxon>
        <taxon>Brassicaceae</taxon>
        <taxon>Brassiceae</taxon>
        <taxon>Brassica</taxon>
    </lineage>
</organism>